<evidence type="ECO:0000313" key="3">
    <source>
        <dbReference type="Proteomes" id="UP000287547"/>
    </source>
</evidence>
<sequence>MSILVEYVQTWASVATAFTRYRCDHMASSLRPVEWGERSVLPGAHYLFAGPASEWVWDTGPELILDSGGASTVTATVLEHPLGPHTVEEWLATDRPEDGSSLELIWGYWYVSPAPSYRHQRAAHRLGRVIEDALVAAGRTDLHMFSATAVEISTPWRTGLIPDVVVVDIDPDGVSVAREHLVLAAEVWSPGNSRSERETKIGAYAEAGVPYFWSIELDHDRRVSALVAYRLIRGRYVEQTVATPGSTVTITAAPIAITFDPAYLTA</sequence>
<gene>
    <name evidence="2" type="ORF">DMH04_47885</name>
</gene>
<feature type="domain" description="Putative restriction endonuclease" evidence="1">
    <location>
        <begin position="96"/>
        <end position="252"/>
    </location>
</feature>
<dbReference type="Pfam" id="PF05685">
    <property type="entry name" value="Uma2"/>
    <property type="match status" value="1"/>
</dbReference>
<dbReference type="AlphaFoldDB" id="A0A428YK17"/>
<evidence type="ECO:0000313" key="2">
    <source>
        <dbReference type="EMBL" id="RSM67900.1"/>
    </source>
</evidence>
<dbReference type="Proteomes" id="UP000287547">
    <property type="component" value="Unassembled WGS sequence"/>
</dbReference>
<proteinExistence type="predicted"/>
<dbReference type="CDD" id="cd06260">
    <property type="entry name" value="DUF820-like"/>
    <property type="match status" value="1"/>
</dbReference>
<dbReference type="InterPro" id="IPR011335">
    <property type="entry name" value="Restrct_endonuc-II-like"/>
</dbReference>
<dbReference type="InterPro" id="IPR012296">
    <property type="entry name" value="Nuclease_put_TT1808"/>
</dbReference>
<name>A0A428YK17_KIBAR</name>
<dbReference type="SUPFAM" id="SSF52980">
    <property type="entry name" value="Restriction endonuclease-like"/>
    <property type="match status" value="1"/>
</dbReference>
<evidence type="ECO:0000259" key="1">
    <source>
        <dbReference type="Pfam" id="PF05685"/>
    </source>
</evidence>
<comment type="caution">
    <text evidence="2">The sequence shown here is derived from an EMBL/GenBank/DDBJ whole genome shotgun (WGS) entry which is preliminary data.</text>
</comment>
<dbReference type="PANTHER" id="PTHR35400">
    <property type="entry name" value="SLR1083 PROTEIN"/>
    <property type="match status" value="1"/>
</dbReference>
<dbReference type="EMBL" id="QHKI01000078">
    <property type="protein sequence ID" value="RSM67900.1"/>
    <property type="molecule type" value="Genomic_DNA"/>
</dbReference>
<dbReference type="InterPro" id="IPR008538">
    <property type="entry name" value="Uma2"/>
</dbReference>
<accession>A0A428YK17</accession>
<dbReference type="Gene3D" id="3.90.1570.10">
    <property type="entry name" value="tt1808, chain A"/>
    <property type="match status" value="1"/>
</dbReference>
<reference evidence="2 3" key="1">
    <citation type="submission" date="2018-05" db="EMBL/GenBank/DDBJ databases">
        <title>Evolution of GPA BGCs.</title>
        <authorList>
            <person name="Waglechner N."/>
            <person name="Wright G.D."/>
        </authorList>
    </citation>
    <scope>NUCLEOTIDE SEQUENCE [LARGE SCALE GENOMIC DNA]</scope>
    <source>
        <strain evidence="2 3">A82846</strain>
    </source>
</reference>
<organism evidence="2 3">
    <name type="scientific">Kibdelosporangium aridum</name>
    <dbReference type="NCBI Taxonomy" id="2030"/>
    <lineage>
        <taxon>Bacteria</taxon>
        <taxon>Bacillati</taxon>
        <taxon>Actinomycetota</taxon>
        <taxon>Actinomycetes</taxon>
        <taxon>Pseudonocardiales</taxon>
        <taxon>Pseudonocardiaceae</taxon>
        <taxon>Kibdelosporangium</taxon>
    </lineage>
</organism>
<dbReference type="OrthoDB" id="9799703at2"/>
<protein>
    <recommendedName>
        <fullName evidence="1">Putative restriction endonuclease domain-containing protein</fullName>
    </recommendedName>
</protein>
<dbReference type="PANTHER" id="PTHR35400:SF3">
    <property type="entry name" value="SLL1072 PROTEIN"/>
    <property type="match status" value="1"/>
</dbReference>